<comment type="caution">
    <text evidence="2">The sequence shown here is derived from an EMBL/GenBank/DDBJ whole genome shotgun (WGS) entry which is preliminary data.</text>
</comment>
<feature type="compositionally biased region" description="Polar residues" evidence="1">
    <location>
        <begin position="47"/>
        <end position="58"/>
    </location>
</feature>
<keyword evidence="3" id="KW-1185">Reference proteome</keyword>
<feature type="compositionally biased region" description="Basic and acidic residues" evidence="1">
    <location>
        <begin position="199"/>
        <end position="223"/>
    </location>
</feature>
<name>A0A9P4R5H2_9PLEO</name>
<sequence length="223" mass="24047">MGSCPLAMFTVTSTTATSTSMDSHYHHHQPRHRPRNNNRHEPYGRNGCSQTQLQIEGTGNTGGRGGGGGRRGRRRRGRGRGGGGLAAQTPQQDASQHPDQSHTIGGTNLSSSATLIGLTPGGATHLNAWQHDDYQQSPFHELPLPEVQAMSLADQSRYYMDFSSHLAVLAVQGIGTRVEGPSRITPVDEGNMDGANGSERVEETAEWGREDSRVRAELGQKGR</sequence>
<evidence type="ECO:0000313" key="3">
    <source>
        <dbReference type="Proteomes" id="UP000799444"/>
    </source>
</evidence>
<dbReference type="EMBL" id="ML996103">
    <property type="protein sequence ID" value="KAF2739668.1"/>
    <property type="molecule type" value="Genomic_DNA"/>
</dbReference>
<feature type="compositionally biased region" description="Basic residues" evidence="1">
    <location>
        <begin position="25"/>
        <end position="37"/>
    </location>
</feature>
<accession>A0A9P4R5H2</accession>
<reference evidence="2" key="1">
    <citation type="journal article" date="2020" name="Stud. Mycol.">
        <title>101 Dothideomycetes genomes: a test case for predicting lifestyles and emergence of pathogens.</title>
        <authorList>
            <person name="Haridas S."/>
            <person name="Albert R."/>
            <person name="Binder M."/>
            <person name="Bloem J."/>
            <person name="Labutti K."/>
            <person name="Salamov A."/>
            <person name="Andreopoulos B."/>
            <person name="Baker S."/>
            <person name="Barry K."/>
            <person name="Bills G."/>
            <person name="Bluhm B."/>
            <person name="Cannon C."/>
            <person name="Castanera R."/>
            <person name="Culley D."/>
            <person name="Daum C."/>
            <person name="Ezra D."/>
            <person name="Gonzalez J."/>
            <person name="Henrissat B."/>
            <person name="Kuo A."/>
            <person name="Liang C."/>
            <person name="Lipzen A."/>
            <person name="Lutzoni F."/>
            <person name="Magnuson J."/>
            <person name="Mondo S."/>
            <person name="Nolan M."/>
            <person name="Ohm R."/>
            <person name="Pangilinan J."/>
            <person name="Park H.-J."/>
            <person name="Ramirez L."/>
            <person name="Alfaro M."/>
            <person name="Sun H."/>
            <person name="Tritt A."/>
            <person name="Yoshinaga Y."/>
            <person name="Zwiers L.-H."/>
            <person name="Turgeon B."/>
            <person name="Goodwin S."/>
            <person name="Spatafora J."/>
            <person name="Crous P."/>
            <person name="Grigoriev I."/>
        </authorList>
    </citation>
    <scope>NUCLEOTIDE SEQUENCE</scope>
    <source>
        <strain evidence="2">CBS 125425</strain>
    </source>
</reference>
<feature type="region of interest" description="Disordered" evidence="1">
    <location>
        <begin position="183"/>
        <end position="223"/>
    </location>
</feature>
<gene>
    <name evidence="2" type="ORF">EJ04DRAFT_519327</name>
</gene>
<feature type="compositionally biased region" description="Gly residues" evidence="1">
    <location>
        <begin position="59"/>
        <end position="69"/>
    </location>
</feature>
<organism evidence="2 3">
    <name type="scientific">Polyplosphaeria fusca</name>
    <dbReference type="NCBI Taxonomy" id="682080"/>
    <lineage>
        <taxon>Eukaryota</taxon>
        <taxon>Fungi</taxon>
        <taxon>Dikarya</taxon>
        <taxon>Ascomycota</taxon>
        <taxon>Pezizomycotina</taxon>
        <taxon>Dothideomycetes</taxon>
        <taxon>Pleosporomycetidae</taxon>
        <taxon>Pleosporales</taxon>
        <taxon>Tetraplosphaeriaceae</taxon>
        <taxon>Polyplosphaeria</taxon>
    </lineage>
</organism>
<evidence type="ECO:0000256" key="1">
    <source>
        <dbReference type="SAM" id="MobiDB-lite"/>
    </source>
</evidence>
<feature type="region of interest" description="Disordered" evidence="1">
    <location>
        <begin position="16"/>
        <end position="108"/>
    </location>
</feature>
<protein>
    <submittedName>
        <fullName evidence="2">Uncharacterized protein</fullName>
    </submittedName>
</protein>
<evidence type="ECO:0000313" key="2">
    <source>
        <dbReference type="EMBL" id="KAF2739668.1"/>
    </source>
</evidence>
<dbReference type="Proteomes" id="UP000799444">
    <property type="component" value="Unassembled WGS sequence"/>
</dbReference>
<dbReference type="AlphaFoldDB" id="A0A9P4R5H2"/>
<feature type="compositionally biased region" description="Polar residues" evidence="1">
    <location>
        <begin position="88"/>
        <end position="108"/>
    </location>
</feature>
<feature type="compositionally biased region" description="Basic residues" evidence="1">
    <location>
        <begin position="70"/>
        <end position="79"/>
    </location>
</feature>
<proteinExistence type="predicted"/>